<comment type="caution">
    <text evidence="1">The sequence shown here is derived from an EMBL/GenBank/DDBJ whole genome shotgun (WGS) entry which is preliminary data.</text>
</comment>
<organism evidence="1 2">
    <name type="scientific">Agitococcus lubricus</name>
    <dbReference type="NCBI Taxonomy" id="1077255"/>
    <lineage>
        <taxon>Bacteria</taxon>
        <taxon>Pseudomonadati</taxon>
        <taxon>Pseudomonadota</taxon>
        <taxon>Gammaproteobacteria</taxon>
        <taxon>Moraxellales</taxon>
        <taxon>Moraxellaceae</taxon>
        <taxon>Agitococcus</taxon>
    </lineage>
</organism>
<accession>A0A2T5IWL8</accession>
<name>A0A2T5IWL8_9GAMM</name>
<evidence type="ECO:0008006" key="3">
    <source>
        <dbReference type="Google" id="ProtNLM"/>
    </source>
</evidence>
<dbReference type="OrthoDB" id="5736604at2"/>
<dbReference type="NCBIfam" id="NF038106">
    <property type="entry name" value="gamma_NF038106"/>
    <property type="match status" value="1"/>
</dbReference>
<dbReference type="RefSeq" id="WP_107866396.1">
    <property type="nucleotide sequence ID" value="NZ_QAON01000013.1"/>
</dbReference>
<dbReference type="AlphaFoldDB" id="A0A2T5IWL8"/>
<sequence>MALTQPAKFGEEWNDERVKSYLNRQPPLGENADFHVLYNAYKHMRANDFERFLVYFLAEGRDLHAVNTEGKSIVDLAKEHPNSAEFVTVLTATFN</sequence>
<evidence type="ECO:0000313" key="1">
    <source>
        <dbReference type="EMBL" id="PTQ88287.1"/>
    </source>
</evidence>
<dbReference type="Proteomes" id="UP000244223">
    <property type="component" value="Unassembled WGS sequence"/>
</dbReference>
<keyword evidence="2" id="KW-1185">Reference proteome</keyword>
<reference evidence="1 2" key="1">
    <citation type="submission" date="2018-04" db="EMBL/GenBank/DDBJ databases">
        <title>Genomic Encyclopedia of Archaeal and Bacterial Type Strains, Phase II (KMG-II): from individual species to whole genera.</title>
        <authorList>
            <person name="Goeker M."/>
        </authorList>
    </citation>
    <scope>NUCLEOTIDE SEQUENCE [LARGE SCALE GENOMIC DNA]</scope>
    <source>
        <strain evidence="1 2">DSM 5822</strain>
    </source>
</reference>
<dbReference type="InterPro" id="IPR047742">
    <property type="entry name" value="PA4642-like"/>
</dbReference>
<protein>
    <recommendedName>
        <fullName evidence="3">Aminopeptidase N</fullName>
    </recommendedName>
</protein>
<proteinExistence type="predicted"/>
<evidence type="ECO:0000313" key="2">
    <source>
        <dbReference type="Proteomes" id="UP000244223"/>
    </source>
</evidence>
<gene>
    <name evidence="1" type="ORF">C8N29_11354</name>
</gene>
<dbReference type="EMBL" id="QAON01000013">
    <property type="protein sequence ID" value="PTQ88287.1"/>
    <property type="molecule type" value="Genomic_DNA"/>
</dbReference>